<reference evidence="3" key="1">
    <citation type="submission" date="2015-08" db="EMBL/GenBank/DDBJ databases">
        <title>Fjat-10028 dsm 16317.</title>
        <authorList>
            <person name="Liu B."/>
            <person name="Wang J."/>
            <person name="Zhu Y."/>
            <person name="Liu G."/>
            <person name="Chen Q."/>
            <person name="Chen Z."/>
            <person name="Lan J."/>
            <person name="Che J."/>
            <person name="Ge C."/>
            <person name="Shi H."/>
            <person name="Pan Z."/>
            <person name="Liu X."/>
        </authorList>
    </citation>
    <scope>NUCLEOTIDE SEQUENCE [LARGE SCALE GENOMIC DNA]</scope>
    <source>
        <strain evidence="3">DSM 16317</strain>
    </source>
</reference>
<organism evidence="2 3">
    <name type="scientific">Viridibacillus arvi</name>
    <dbReference type="NCBI Taxonomy" id="263475"/>
    <lineage>
        <taxon>Bacteria</taxon>
        <taxon>Bacillati</taxon>
        <taxon>Bacillota</taxon>
        <taxon>Bacilli</taxon>
        <taxon>Bacillales</taxon>
        <taxon>Caryophanaceae</taxon>
        <taxon>Viridibacillus</taxon>
    </lineage>
</organism>
<keyword evidence="3" id="KW-1185">Reference proteome</keyword>
<evidence type="ECO:0000313" key="2">
    <source>
        <dbReference type="EMBL" id="KOO46706.1"/>
    </source>
</evidence>
<keyword evidence="1" id="KW-1133">Transmembrane helix</keyword>
<keyword evidence="1" id="KW-0472">Membrane</keyword>
<evidence type="ECO:0000256" key="1">
    <source>
        <dbReference type="SAM" id="Phobius"/>
    </source>
</evidence>
<evidence type="ECO:0000313" key="3">
    <source>
        <dbReference type="Proteomes" id="UP000036867"/>
    </source>
</evidence>
<dbReference type="Proteomes" id="UP000036867">
    <property type="component" value="Unassembled WGS sequence"/>
</dbReference>
<gene>
    <name evidence="2" type="ORF">AMD00_22560</name>
</gene>
<accession>A0A0M0L6K1</accession>
<dbReference type="EMBL" id="LILB01000017">
    <property type="protein sequence ID" value="KOO46706.1"/>
    <property type="molecule type" value="Genomic_DNA"/>
</dbReference>
<sequence>MNTTKKPKNTESNIFDPIESDNKAMNGISLNRWSLKTKPKGIRYIGYTLLTFFIILFIFIIYQTL</sequence>
<keyword evidence="1" id="KW-0812">Transmembrane</keyword>
<dbReference type="AlphaFoldDB" id="A0A0M0L6K1"/>
<feature type="transmembrane region" description="Helical" evidence="1">
    <location>
        <begin position="44"/>
        <end position="62"/>
    </location>
</feature>
<name>A0A0M0L6K1_9BACL</name>
<protein>
    <submittedName>
        <fullName evidence="2">Uncharacterized protein</fullName>
    </submittedName>
</protein>
<comment type="caution">
    <text evidence="2">The sequence shown here is derived from an EMBL/GenBank/DDBJ whole genome shotgun (WGS) entry which is preliminary data.</text>
</comment>
<dbReference type="RefSeq" id="WP_053419249.1">
    <property type="nucleotide sequence ID" value="NZ_LILB01000017.1"/>
</dbReference>
<proteinExistence type="predicted"/>
<dbReference type="GeneID" id="301138885"/>